<evidence type="ECO:0008006" key="3">
    <source>
        <dbReference type="Google" id="ProtNLM"/>
    </source>
</evidence>
<dbReference type="AlphaFoldDB" id="A0A133U540"/>
<name>A0A133U540_9EURY</name>
<proteinExistence type="predicted"/>
<feature type="non-terminal residue" evidence="1">
    <location>
        <position position="80"/>
    </location>
</feature>
<evidence type="ECO:0000313" key="2">
    <source>
        <dbReference type="Proteomes" id="UP000070163"/>
    </source>
</evidence>
<evidence type="ECO:0000313" key="1">
    <source>
        <dbReference type="EMBL" id="KXA89310.1"/>
    </source>
</evidence>
<accession>A0A133U540</accession>
<dbReference type="Proteomes" id="UP000070163">
    <property type="component" value="Unassembled WGS sequence"/>
</dbReference>
<dbReference type="EMBL" id="LHXJ01000085">
    <property type="protein sequence ID" value="KXA89310.1"/>
    <property type="molecule type" value="Genomic_DNA"/>
</dbReference>
<comment type="caution">
    <text evidence="1">The sequence shown here is derived from an EMBL/GenBank/DDBJ whole genome shotgun (WGS) entry which is preliminary data.</text>
</comment>
<sequence length="80" mass="9398">METKEKTKTKIEITIEHENINLMGLVNQAEGLDKAIVKKFIYAIEEDMVKELCGEEYERTRYQRHDHKTRTLNTSIGTLE</sequence>
<gene>
    <name evidence="1" type="ORF">AKJ57_05490</name>
</gene>
<reference evidence="1 2" key="1">
    <citation type="journal article" date="2016" name="Sci. Rep.">
        <title>Metabolic traits of an uncultured archaeal lineage -MSBL1- from brine pools of the Red Sea.</title>
        <authorList>
            <person name="Mwirichia R."/>
            <person name="Alam I."/>
            <person name="Rashid M."/>
            <person name="Vinu M."/>
            <person name="Ba-Alawi W."/>
            <person name="Anthony Kamau A."/>
            <person name="Kamanda Ngugi D."/>
            <person name="Goker M."/>
            <person name="Klenk H.P."/>
            <person name="Bajic V."/>
            <person name="Stingl U."/>
        </authorList>
    </citation>
    <scope>NUCLEOTIDE SEQUENCE [LARGE SCALE GENOMIC DNA]</scope>
    <source>
        <strain evidence="1">SCGC-AAA259A05</strain>
    </source>
</reference>
<organism evidence="1 2">
    <name type="scientific">candidate division MSBL1 archaeon SCGC-AAA259A05</name>
    <dbReference type="NCBI Taxonomy" id="1698259"/>
    <lineage>
        <taxon>Archaea</taxon>
        <taxon>Methanobacteriati</taxon>
        <taxon>Methanobacteriota</taxon>
        <taxon>candidate division MSBL1</taxon>
    </lineage>
</organism>
<keyword evidence="2" id="KW-1185">Reference proteome</keyword>
<protein>
    <recommendedName>
        <fullName evidence="3">Transposase</fullName>
    </recommendedName>
</protein>